<name>A0AAJ6LX26_9PSED</name>
<keyword evidence="2" id="KW-0973">c-di-GMP</keyword>
<dbReference type="InterPro" id="IPR007892">
    <property type="entry name" value="CHASE4"/>
</dbReference>
<dbReference type="InterPro" id="IPR052155">
    <property type="entry name" value="Biofilm_reg_signaling"/>
</dbReference>
<keyword evidence="3" id="KW-0472">Membrane</keyword>
<dbReference type="Pfam" id="PF00563">
    <property type="entry name" value="EAL"/>
    <property type="match status" value="1"/>
</dbReference>
<dbReference type="PROSITE" id="PS50887">
    <property type="entry name" value="GGDEF"/>
    <property type="match status" value="1"/>
</dbReference>
<dbReference type="Gene3D" id="3.30.70.270">
    <property type="match status" value="1"/>
</dbReference>
<evidence type="ECO:0000256" key="3">
    <source>
        <dbReference type="SAM" id="Phobius"/>
    </source>
</evidence>
<dbReference type="PROSITE" id="PS50112">
    <property type="entry name" value="PAS"/>
    <property type="match status" value="1"/>
</dbReference>
<evidence type="ECO:0000313" key="7">
    <source>
        <dbReference type="EMBL" id="WNC08602.1"/>
    </source>
</evidence>
<dbReference type="CDD" id="cd01949">
    <property type="entry name" value="GGDEF"/>
    <property type="match status" value="1"/>
</dbReference>
<dbReference type="Pfam" id="PF13188">
    <property type="entry name" value="PAS_8"/>
    <property type="match status" value="1"/>
</dbReference>
<dbReference type="InterPro" id="IPR000014">
    <property type="entry name" value="PAS"/>
</dbReference>
<evidence type="ECO:0000256" key="2">
    <source>
        <dbReference type="ARBA" id="ARBA00022636"/>
    </source>
</evidence>
<evidence type="ECO:0000313" key="8">
    <source>
        <dbReference type="Proteomes" id="UP001258207"/>
    </source>
</evidence>
<evidence type="ECO:0000259" key="5">
    <source>
        <dbReference type="PROSITE" id="PS50883"/>
    </source>
</evidence>
<feature type="transmembrane region" description="Helical" evidence="3">
    <location>
        <begin position="262"/>
        <end position="285"/>
    </location>
</feature>
<evidence type="ECO:0000259" key="4">
    <source>
        <dbReference type="PROSITE" id="PS50112"/>
    </source>
</evidence>
<accession>A0AAJ6LX26</accession>
<dbReference type="Gene3D" id="3.20.20.450">
    <property type="entry name" value="EAL domain"/>
    <property type="match status" value="1"/>
</dbReference>
<sequence length="858" mass="94592">MLKSSFTSPASPAQPASSTSLAQASLVTFCASLAVVFALAVSLSLYFAHGLDRAEQAQGQSLIQKSIEAERRLLQLTIKDYSFWGEAYRHLHLKVDMEWAFVRENFGPALYDDFGYEAAFVIGPSGRSVYAVIEGRYETVAAAQWLGRSVDEWVAEARALADDEKVFTALTSLAGTPALVVAAAITPSTDPTVQADDRPPSVMLVVNRLDPRRLEELGANMGLRGVRLGRADDPAFAHAELTGEHGTHFDLQWDATRPGRQMIIVVLPLIILATLIIFGMTWVMLRRNTRAARALDSSHELLRTSQAALTLSESRFRDVAEASSDWIWEADCEGRLTYLSDRFEAVTGLDKAQWLGTSLDQLVDLPDGTLLDRLRSNVGQSNLVTECSYVDKHLQQRTARIAARTSGTQGFRGTATDVTEEIEARRRVEYLSRHDVLTGLPNRSQLRDYLESRLENALAASQPLVMLTIDLDRFKPVNDLLGHATGDLVLHEIGARIRQCVRSQDIVARVGGDEFVMVVSGMVGHQEIEALCRRLIDLIEQVIDVDEQEIHVSASIGIAVSPGDAAHAPELLRYSDIALYEAKASGRGTWRFYDGDMNARIVERRRLEGDLRYAIKHGELRLEYQPRFRIADGRMVGAEALVRWQHPQRGLLAPDAFIPIAEEVGLITAVGEWVMDAACRQASQWPETLFVSVNVSSREFQSGQLVERVKAALHRSGLAANRLELEVTESVMLEDADNALILMRSLKALGVRLTMDDFGTGYSSLSYLRSFPFDGLKIDRSFVSRLGDSQPDLAIVEAVIGLGRALSLTVTAEGVETLEHLKLLDSVACDEGQGYYLSRPLDGASFDALLLSISLPTS</sequence>
<dbReference type="InterPro" id="IPR043128">
    <property type="entry name" value="Rev_trsase/Diguanyl_cyclase"/>
</dbReference>
<dbReference type="SUPFAM" id="SSF55785">
    <property type="entry name" value="PYP-like sensor domain (PAS domain)"/>
    <property type="match status" value="1"/>
</dbReference>
<dbReference type="GO" id="GO:0071111">
    <property type="term" value="F:cyclic-guanylate-specific phosphodiesterase activity"/>
    <property type="evidence" value="ECO:0007669"/>
    <property type="project" value="UniProtKB-EC"/>
</dbReference>
<dbReference type="SUPFAM" id="SSF55073">
    <property type="entry name" value="Nucleotide cyclase"/>
    <property type="match status" value="1"/>
</dbReference>
<keyword evidence="3" id="KW-0812">Transmembrane</keyword>
<dbReference type="NCBIfam" id="TIGR00254">
    <property type="entry name" value="GGDEF"/>
    <property type="match status" value="1"/>
</dbReference>
<dbReference type="NCBIfam" id="TIGR00229">
    <property type="entry name" value="sensory_box"/>
    <property type="match status" value="1"/>
</dbReference>
<keyword evidence="3" id="KW-1133">Transmembrane helix</keyword>
<dbReference type="EMBL" id="CP134081">
    <property type="protein sequence ID" value="WNC08602.1"/>
    <property type="molecule type" value="Genomic_DNA"/>
</dbReference>
<dbReference type="InterPro" id="IPR001633">
    <property type="entry name" value="EAL_dom"/>
</dbReference>
<dbReference type="InterPro" id="IPR035919">
    <property type="entry name" value="EAL_sf"/>
</dbReference>
<dbReference type="InterPro" id="IPR035965">
    <property type="entry name" value="PAS-like_dom_sf"/>
</dbReference>
<reference evidence="7" key="1">
    <citation type="submission" date="2023-09" db="EMBL/GenBank/DDBJ databases">
        <title>First report of Pseudomonas coleopterorum DJ13 causing leaf spot on Rhododendron pulchrum Sweet in China.</title>
        <authorList>
            <person name="Zhang Y."/>
        </authorList>
    </citation>
    <scope>NUCLEOTIDE SEQUENCE</scope>
    <source>
        <strain evidence="7">DJ13</strain>
    </source>
</reference>
<feature type="domain" description="PAS" evidence="4">
    <location>
        <begin position="312"/>
        <end position="365"/>
    </location>
</feature>
<feature type="domain" description="GGDEF" evidence="6">
    <location>
        <begin position="462"/>
        <end position="595"/>
    </location>
</feature>
<dbReference type="RefSeq" id="WP_310791409.1">
    <property type="nucleotide sequence ID" value="NZ_CP134081.1"/>
</dbReference>
<dbReference type="PANTHER" id="PTHR44757:SF10">
    <property type="entry name" value="MEMBRANE PROTEIN"/>
    <property type="match status" value="1"/>
</dbReference>
<proteinExistence type="predicted"/>
<dbReference type="PANTHER" id="PTHR44757">
    <property type="entry name" value="DIGUANYLATE CYCLASE DGCP"/>
    <property type="match status" value="1"/>
</dbReference>
<dbReference type="Proteomes" id="UP001258207">
    <property type="component" value="Chromosome"/>
</dbReference>
<dbReference type="CDD" id="cd01948">
    <property type="entry name" value="EAL"/>
    <property type="match status" value="1"/>
</dbReference>
<dbReference type="AlphaFoldDB" id="A0AAJ6LX26"/>
<dbReference type="SMART" id="SM00052">
    <property type="entry name" value="EAL"/>
    <property type="match status" value="1"/>
</dbReference>
<dbReference type="PROSITE" id="PS50883">
    <property type="entry name" value="EAL"/>
    <property type="match status" value="1"/>
</dbReference>
<dbReference type="FunFam" id="3.20.20.450:FF:000001">
    <property type="entry name" value="Cyclic di-GMP phosphodiesterase yahA"/>
    <property type="match status" value="1"/>
</dbReference>
<dbReference type="SUPFAM" id="SSF141868">
    <property type="entry name" value="EAL domain-like"/>
    <property type="match status" value="1"/>
</dbReference>
<dbReference type="SMART" id="SM00091">
    <property type="entry name" value="PAS"/>
    <property type="match status" value="1"/>
</dbReference>
<evidence type="ECO:0000256" key="1">
    <source>
        <dbReference type="ARBA" id="ARBA00012282"/>
    </source>
</evidence>
<dbReference type="InterPro" id="IPR029787">
    <property type="entry name" value="Nucleotide_cyclase"/>
</dbReference>
<dbReference type="SMART" id="SM00267">
    <property type="entry name" value="GGDEF"/>
    <property type="match status" value="1"/>
</dbReference>
<evidence type="ECO:0000259" key="6">
    <source>
        <dbReference type="PROSITE" id="PS50887"/>
    </source>
</evidence>
<feature type="domain" description="EAL" evidence="5">
    <location>
        <begin position="604"/>
        <end position="854"/>
    </location>
</feature>
<dbReference type="Pfam" id="PF00990">
    <property type="entry name" value="GGDEF"/>
    <property type="match status" value="1"/>
</dbReference>
<protein>
    <recommendedName>
        <fullName evidence="1">cyclic-guanylate-specific phosphodiesterase</fullName>
        <ecNumber evidence="1">3.1.4.52</ecNumber>
    </recommendedName>
</protein>
<dbReference type="Pfam" id="PF05228">
    <property type="entry name" value="CHASE4"/>
    <property type="match status" value="1"/>
</dbReference>
<dbReference type="EC" id="3.1.4.52" evidence="1"/>
<organism evidence="7 8">
    <name type="scientific">Pseudomonas coleopterorum</name>
    <dbReference type="NCBI Taxonomy" id="1605838"/>
    <lineage>
        <taxon>Bacteria</taxon>
        <taxon>Pseudomonadati</taxon>
        <taxon>Pseudomonadota</taxon>
        <taxon>Gammaproteobacteria</taxon>
        <taxon>Pseudomonadales</taxon>
        <taxon>Pseudomonadaceae</taxon>
        <taxon>Pseudomonas</taxon>
    </lineage>
</organism>
<dbReference type="InterPro" id="IPR000160">
    <property type="entry name" value="GGDEF_dom"/>
</dbReference>
<dbReference type="Gene3D" id="3.30.450.20">
    <property type="entry name" value="PAS domain"/>
    <property type="match status" value="1"/>
</dbReference>
<feature type="transmembrane region" description="Helical" evidence="3">
    <location>
        <begin position="20"/>
        <end position="48"/>
    </location>
</feature>
<gene>
    <name evidence="7" type="ORF">RI108_15000</name>
</gene>